<dbReference type="PROSITE" id="PS00606">
    <property type="entry name" value="KS3_1"/>
    <property type="match status" value="1"/>
</dbReference>
<keyword evidence="16" id="KW-1185">Reference proteome</keyword>
<dbReference type="UniPathway" id="UPA00094"/>
<comment type="caution">
    <text evidence="15">The sequence shown here is derived from an EMBL/GenBank/DDBJ whole genome shotgun (WGS) entry which is preliminary data.</text>
</comment>
<dbReference type="GO" id="GO:0004315">
    <property type="term" value="F:3-oxoacyl-[acyl-carrier-protein] synthase activity"/>
    <property type="evidence" value="ECO:0007669"/>
    <property type="project" value="UniProtKB-UniRule"/>
</dbReference>
<evidence type="ECO:0000256" key="12">
    <source>
        <dbReference type="PIRSR" id="PIRSR000447-1"/>
    </source>
</evidence>
<evidence type="ECO:0000256" key="1">
    <source>
        <dbReference type="ARBA" id="ARBA00005194"/>
    </source>
</evidence>
<dbReference type="InterPro" id="IPR014031">
    <property type="entry name" value="Ketoacyl_synth_C"/>
</dbReference>
<dbReference type="GO" id="GO:0030497">
    <property type="term" value="P:fatty acid elongation"/>
    <property type="evidence" value="ECO:0007669"/>
    <property type="project" value="UniProtKB-ARBA"/>
</dbReference>
<gene>
    <name evidence="15" type="ORF">B4O97_01375</name>
</gene>
<evidence type="ECO:0000256" key="2">
    <source>
        <dbReference type="ARBA" id="ARBA00008467"/>
    </source>
</evidence>
<accession>A0A1Y1S443</accession>
<dbReference type="PIRSF" id="PIRSF000447">
    <property type="entry name" value="KAS_II"/>
    <property type="match status" value="1"/>
</dbReference>
<dbReference type="NCBIfam" id="TIGR03150">
    <property type="entry name" value="fabF"/>
    <property type="match status" value="1"/>
</dbReference>
<protein>
    <recommendedName>
        <fullName evidence="4 11">3-oxoacyl-[acyl-carrier-protein] synthase 2</fullName>
        <ecNumber evidence="3 11">2.3.1.179</ecNumber>
    </recommendedName>
</protein>
<comment type="function">
    <text evidence="11">Involved in the type II fatty acid elongation cycle. Catalyzes the elongation of a wide range of acyl-ACP by the addition of two carbons from malonyl-ACP to an acyl acceptor. Can efficiently catalyze the conversion of palmitoleoyl-ACP (cis-hexadec-9-enoyl-ACP) to cis-vaccenoyl-ACP (cis-octadec-11-enoyl-ACP), an essential step in the thermal regulation of fatty acid composition.</text>
</comment>
<comment type="pathway">
    <text evidence="1 11">Lipid metabolism; fatty acid biosynthesis.</text>
</comment>
<dbReference type="SMART" id="SM00825">
    <property type="entry name" value="PKS_KS"/>
    <property type="match status" value="1"/>
</dbReference>
<dbReference type="InterPro" id="IPR018201">
    <property type="entry name" value="Ketoacyl_synth_AS"/>
</dbReference>
<dbReference type="InterPro" id="IPR020841">
    <property type="entry name" value="PKS_Beta-ketoAc_synthase_dom"/>
</dbReference>
<reference evidence="15 16" key="1">
    <citation type="submission" date="2017-03" db="EMBL/GenBank/DDBJ databases">
        <title>Draft Genome sequence of Marispirochaeta sp. strain JC444.</title>
        <authorList>
            <person name="Shivani Y."/>
            <person name="Subhash Y."/>
            <person name="Sasikala C."/>
            <person name="Ramana C."/>
        </authorList>
    </citation>
    <scope>NUCLEOTIDE SEQUENCE [LARGE SCALE GENOMIC DNA]</scope>
    <source>
        <strain evidence="15 16">JC444</strain>
    </source>
</reference>
<dbReference type="PANTHER" id="PTHR11712">
    <property type="entry name" value="POLYKETIDE SYNTHASE-RELATED"/>
    <property type="match status" value="1"/>
</dbReference>
<evidence type="ECO:0000256" key="9">
    <source>
        <dbReference type="ARBA" id="ARBA00023160"/>
    </source>
</evidence>
<dbReference type="PROSITE" id="PS52004">
    <property type="entry name" value="KS3_2"/>
    <property type="match status" value="1"/>
</dbReference>
<keyword evidence="5 11" id="KW-0444">Lipid biosynthesis</keyword>
<dbReference type="EC" id="2.3.1.179" evidence="3 11"/>
<keyword evidence="9 11" id="KW-0275">Fatty acid biosynthesis</keyword>
<evidence type="ECO:0000256" key="6">
    <source>
        <dbReference type="ARBA" id="ARBA00022679"/>
    </source>
</evidence>
<dbReference type="PANTHER" id="PTHR11712:SF336">
    <property type="entry name" value="3-OXOACYL-[ACYL-CARRIER-PROTEIN] SYNTHASE, MITOCHONDRIAL"/>
    <property type="match status" value="1"/>
</dbReference>
<dbReference type="InterPro" id="IPR016039">
    <property type="entry name" value="Thiolase-like"/>
</dbReference>
<keyword evidence="8" id="KW-0443">Lipid metabolism</keyword>
<dbReference type="RefSeq" id="WP_083047560.1">
    <property type="nucleotide sequence ID" value="NZ_MWQY01000001.1"/>
</dbReference>
<evidence type="ECO:0000256" key="3">
    <source>
        <dbReference type="ARBA" id="ARBA00012356"/>
    </source>
</evidence>
<keyword evidence="10 11" id="KW-0012">Acyltransferase</keyword>
<feature type="active site" description="For beta-ketoacyl synthase activity" evidence="12">
    <location>
        <position position="165"/>
    </location>
</feature>
<dbReference type="InterPro" id="IPR000794">
    <property type="entry name" value="Beta-ketoacyl_synthase"/>
</dbReference>
<dbReference type="CDD" id="cd00834">
    <property type="entry name" value="KAS_I_II"/>
    <property type="match status" value="1"/>
</dbReference>
<keyword evidence="6 11" id="KW-0808">Transferase</keyword>
<dbReference type="NCBIfam" id="NF005589">
    <property type="entry name" value="PRK07314.1"/>
    <property type="match status" value="1"/>
</dbReference>
<dbReference type="EMBL" id="MWQY01000001">
    <property type="protein sequence ID" value="ORC38436.1"/>
    <property type="molecule type" value="Genomic_DNA"/>
</dbReference>
<keyword evidence="7" id="KW-0276">Fatty acid metabolism</keyword>
<comment type="similarity">
    <text evidence="2 11 13">Belongs to the thiolase-like superfamily. Beta-ketoacyl-ACP synthases family.</text>
</comment>
<comment type="catalytic activity">
    <reaction evidence="11">
        <text>(9Z)-hexadecenoyl-[ACP] + malonyl-[ACP] + H(+) = 3-oxo-(11Z)-octadecenoyl-[ACP] + holo-[ACP] + CO2</text>
        <dbReference type="Rhea" id="RHEA:55040"/>
        <dbReference type="Rhea" id="RHEA-COMP:9623"/>
        <dbReference type="Rhea" id="RHEA-COMP:9685"/>
        <dbReference type="Rhea" id="RHEA-COMP:10800"/>
        <dbReference type="Rhea" id="RHEA-COMP:14074"/>
        <dbReference type="ChEBI" id="CHEBI:15378"/>
        <dbReference type="ChEBI" id="CHEBI:16526"/>
        <dbReference type="ChEBI" id="CHEBI:64479"/>
        <dbReference type="ChEBI" id="CHEBI:78449"/>
        <dbReference type="ChEBI" id="CHEBI:83989"/>
        <dbReference type="ChEBI" id="CHEBI:138538"/>
        <dbReference type="EC" id="2.3.1.179"/>
    </reaction>
</comment>
<evidence type="ECO:0000256" key="11">
    <source>
        <dbReference type="PIRNR" id="PIRNR000447"/>
    </source>
</evidence>
<name>A0A1Y1S443_9SPIO</name>
<dbReference type="Pfam" id="PF02801">
    <property type="entry name" value="Ketoacyl-synt_C"/>
    <property type="match status" value="1"/>
</dbReference>
<feature type="domain" description="Ketosynthase family 3 (KS3)" evidence="14">
    <location>
        <begin position="4"/>
        <end position="412"/>
    </location>
</feature>
<dbReference type="Gene3D" id="3.40.47.10">
    <property type="match status" value="1"/>
</dbReference>
<dbReference type="Pfam" id="PF00109">
    <property type="entry name" value="ketoacyl-synt"/>
    <property type="match status" value="1"/>
</dbReference>
<evidence type="ECO:0000256" key="5">
    <source>
        <dbReference type="ARBA" id="ARBA00022516"/>
    </source>
</evidence>
<dbReference type="GO" id="GO:0005829">
    <property type="term" value="C:cytosol"/>
    <property type="evidence" value="ECO:0007669"/>
    <property type="project" value="TreeGrafter"/>
</dbReference>
<dbReference type="InterPro" id="IPR017568">
    <property type="entry name" value="3-oxoacyl-ACP_synth-2"/>
</dbReference>
<proteinExistence type="inferred from homology"/>
<comment type="catalytic activity">
    <reaction evidence="11">
        <text>a fatty acyl-[ACP] + malonyl-[ACP] + H(+) = a 3-oxoacyl-[ACP] + holo-[ACP] + CO2</text>
        <dbReference type="Rhea" id="RHEA:22836"/>
        <dbReference type="Rhea" id="RHEA-COMP:9623"/>
        <dbReference type="Rhea" id="RHEA-COMP:9685"/>
        <dbReference type="Rhea" id="RHEA-COMP:9916"/>
        <dbReference type="Rhea" id="RHEA-COMP:14125"/>
        <dbReference type="ChEBI" id="CHEBI:15378"/>
        <dbReference type="ChEBI" id="CHEBI:16526"/>
        <dbReference type="ChEBI" id="CHEBI:64479"/>
        <dbReference type="ChEBI" id="CHEBI:78449"/>
        <dbReference type="ChEBI" id="CHEBI:78776"/>
        <dbReference type="ChEBI" id="CHEBI:138651"/>
    </reaction>
</comment>
<dbReference type="InterPro" id="IPR014030">
    <property type="entry name" value="Ketoacyl_synth_N"/>
</dbReference>
<dbReference type="FunFam" id="3.40.47.10:FF:000018">
    <property type="entry name" value="3-oxoacyl-[acyl-carrier-protein] synthase 2"/>
    <property type="match status" value="1"/>
</dbReference>
<evidence type="ECO:0000313" key="16">
    <source>
        <dbReference type="Proteomes" id="UP000192343"/>
    </source>
</evidence>
<evidence type="ECO:0000256" key="10">
    <source>
        <dbReference type="ARBA" id="ARBA00023315"/>
    </source>
</evidence>
<dbReference type="FunFam" id="3.40.47.10:FF:000029">
    <property type="entry name" value="3-oxoacyl-[acyl-carrier-protein] synthase 1"/>
    <property type="match status" value="1"/>
</dbReference>
<evidence type="ECO:0000256" key="8">
    <source>
        <dbReference type="ARBA" id="ARBA00023098"/>
    </source>
</evidence>
<evidence type="ECO:0000256" key="7">
    <source>
        <dbReference type="ARBA" id="ARBA00022832"/>
    </source>
</evidence>
<dbReference type="STRING" id="1963862.B4O97_01375"/>
<evidence type="ECO:0000256" key="4">
    <source>
        <dbReference type="ARBA" id="ARBA00014657"/>
    </source>
</evidence>
<organism evidence="15 16">
    <name type="scientific">Marispirochaeta aestuarii</name>
    <dbReference type="NCBI Taxonomy" id="1963862"/>
    <lineage>
        <taxon>Bacteria</taxon>
        <taxon>Pseudomonadati</taxon>
        <taxon>Spirochaetota</taxon>
        <taxon>Spirochaetia</taxon>
        <taxon>Spirochaetales</taxon>
        <taxon>Spirochaetaceae</taxon>
        <taxon>Marispirochaeta</taxon>
    </lineage>
</organism>
<evidence type="ECO:0000259" key="14">
    <source>
        <dbReference type="PROSITE" id="PS52004"/>
    </source>
</evidence>
<evidence type="ECO:0000256" key="13">
    <source>
        <dbReference type="RuleBase" id="RU003694"/>
    </source>
</evidence>
<dbReference type="SUPFAM" id="SSF53901">
    <property type="entry name" value="Thiolase-like"/>
    <property type="match status" value="2"/>
</dbReference>
<sequence>MKHANDIVVTGIGAITSIGNTREAFWENLIAGRSGADTIHAFNPAGFGSTIACEVKDFNPQDLMDKRRAKRMARFSQLAVCTALAAWEDAGLDLEKEDPARIASLVSSGAGDYEHIEIQHQTLLDKGPLKGHPLVVPKIIPNMAAGNVAIELGIHGPCFGAVSACATGAHTLALGAQLLQLNKADVIVAGGAESTITPLAVDAYACMKVLSTRNHEPQRASRPFDADRDGFVIGEGSAVLILERRDRAQKRGARIYATLAGTGMTADAHSIAAPDTEGRWAAEAMKTAMREAGLNPEDVDYINAHGTSTRANDSTETKAIKSALGDSARKTPVSSTKSMIGHTLGAAGALEAAATVLALYNGVLPPTINLENPDPECDLDYIPNEARSVKIRAALSNSFGFGGQNGVLAFRAE</sequence>
<dbReference type="Proteomes" id="UP000192343">
    <property type="component" value="Unassembled WGS sequence"/>
</dbReference>
<dbReference type="OrthoDB" id="9808669at2"/>
<dbReference type="AlphaFoldDB" id="A0A1Y1S443"/>
<evidence type="ECO:0000313" key="15">
    <source>
        <dbReference type="EMBL" id="ORC38436.1"/>
    </source>
</evidence>